<dbReference type="Pfam" id="PF11894">
    <property type="entry name" value="Nup192"/>
    <property type="match status" value="1"/>
</dbReference>
<gene>
    <name evidence="5" type="ORF">PG986_008252</name>
</gene>
<comment type="subcellular location">
    <subcellularLocation>
        <location evidence="1">Nucleus</location>
    </subcellularLocation>
</comment>
<accession>A0ABR1QEW8</accession>
<name>A0ABR1QEW8_9PEZI</name>
<sequence>MADTGRGLLEALDAFQRNLLSLQSRPKEERLDLPQLVGPSLEELGGVFKGLLDKPARSKASRDGILSGRVEIHGTEYAFNERFQEMVLQVADELDLDELEAAQLLLDSERDEATNGRSRRLCAIIRFHRQRMFILNIIRLLLDLSRLGEVPEEIEDWLGSNVDELIVGVGPSTKTQKLLPRCMTAMRDIRAWLQKIFDTVVGAQVRGSAGQEEFREMIEYSRYSLVQQHELLAVIACHCIDRRVATAQDFTEFVGALRKIDRYDYSTVHLFPVLGAYISVFGSTEGNGDLTTARQLNDTVCQTSEDDSRTFVCLQAAVKAWWLAEYSGWYVDATHSANLPVDVIDREETQRSKLFMESLKDGALDMILAVTADVKSSDWQDPARVGIRQWLQRKSPSLPVDTVPFSEVFQTCLATQIEVFVDASISNLPDILRKLRTEEDEQRQMKHGQEQDLDLERFLLIIAYAYEGRPDAAAEFWADPDSNLAGFLQWASRRASTPLVSAFCEMLLSLSEDAECATAAHEFLLDDAHHATGKMRKSSSLSWSQILKELEFYTHKIREKPTATTQNQAYKAGKYHDEQAETEPEFYMMLECYLRLMTTLARQSEPARLFLLESEKPKLLELLFQLISSPVSFRLRACAFQVVNALLARKTLVESRHMWEYLDSCMSGYFMSPSMLKAQSPTSNASIPSYFMEAMFEDMSPRFEEVLSFMQLLGGLLRLPEGYEFLNDTLPFPEDLGATFRTRAGVDPYLDYSLGHVFGIKSQETSDVVQQRILRYECLELALTCLSTFNEDLIVFGNETHIPVDAAISTSDLKSYVTLHPFARVMEWMYDSHFVKALMSTIHQDSDDIGKAAPDSPLMLSILRGIEVILKVLDLQSTYLDVVRSIVKPQAKHSSRSMAIPTSNAAFATIEDGIMTNLNIVSDLGHYCGLGNSDLTNASLKLLEKISTSPRIISAWQMGPGRQIRRNIAIVALEENGDADTIAGSFMAELDVPFDHFQKSEASNYQSKMFILDFLSSTIRANPGRPTVAHLLLGFSCGVESLSIRPESAFDQGASLFHHLVGIVTEVPISDEDGMQGWLISLKHKAMKVLQALWSSRLSASFVLEQLRANELLFHLLVAGFVVQPEVIWDGTETSLGADFLVLPGAPGYVDYLSMRAMALEYIAYELCSVAQSHLPALKRRIFDALGGQIPMDNGETLQVPSVFDFNDVLSKEADFYTPAPVLTAYADIDLRPCLEEDDDGNQAYSLGKVKEILLLKRNQTRLSGQVVPQQELAPIETEEAMIQTYVAWLNRFKQVKFFNHKILQAWTKLLMVMAESNDLKGTNRISFILQTLQAILPSLELYGSELPEAARELASLAKVLLFTLDFTSIAHNDKQSRAIGSLVSDKLFQLLQICLDAIAKWTGTPELRTIYYSICFRYITTLVDHGKDILSGNQDAAKSIQAYGERLINVICDDAYSGNAGCQTAALVLLGALVNLGKHESDNYIVEMLNRLNFIGVLVDSLRSVMDDWVEIHRSGNDELKLYENAKLALLLQLCQTRDGAKHVLHSNLFRAIDQSGLFAADPELQVNSSDPRVLENHYTLLVQVMRIIGAAIVSRGSHNVLQGRRFLTEHRMLVTHVLKRSQGIGASGSKTDAQLDEKIEELAEAFMVLMLRTGFIDYEEGATQTQQKPSAVIFH</sequence>
<dbReference type="RefSeq" id="XP_066700586.1">
    <property type="nucleotide sequence ID" value="XM_066844474.1"/>
</dbReference>
<evidence type="ECO:0000313" key="6">
    <source>
        <dbReference type="Proteomes" id="UP001391051"/>
    </source>
</evidence>
<proteinExistence type="inferred from homology"/>
<dbReference type="PANTHER" id="PTHR31344">
    <property type="entry name" value="NUCLEAR PORE COMPLEX PROTEIN NUP205"/>
    <property type="match status" value="1"/>
</dbReference>
<protein>
    <submittedName>
        <fullName evidence="5">Nucleoporin</fullName>
    </submittedName>
</protein>
<comment type="caution">
    <text evidence="5">The sequence shown here is derived from an EMBL/GenBank/DDBJ whole genome shotgun (WGS) entry which is preliminary data.</text>
</comment>
<dbReference type="PANTHER" id="PTHR31344:SF0">
    <property type="entry name" value="NUCLEAR PORE COMPLEX PROTEIN NUP205"/>
    <property type="match status" value="1"/>
</dbReference>
<evidence type="ECO:0000256" key="2">
    <source>
        <dbReference type="ARBA" id="ARBA00005892"/>
    </source>
</evidence>
<keyword evidence="3" id="KW-0813">Transport</keyword>
<evidence type="ECO:0000256" key="3">
    <source>
        <dbReference type="ARBA" id="ARBA00022448"/>
    </source>
</evidence>
<reference evidence="5 6" key="1">
    <citation type="submission" date="2023-01" db="EMBL/GenBank/DDBJ databases">
        <title>Analysis of 21 Apiospora genomes using comparative genomics revels a genus with tremendous synthesis potential of carbohydrate active enzymes and secondary metabolites.</title>
        <authorList>
            <person name="Sorensen T."/>
        </authorList>
    </citation>
    <scope>NUCLEOTIDE SEQUENCE [LARGE SCALE GENOMIC DNA]</scope>
    <source>
        <strain evidence="5 6">CBS 24483</strain>
    </source>
</reference>
<dbReference type="InterPro" id="IPR021827">
    <property type="entry name" value="Nup186/Nup192/Nup205"/>
</dbReference>
<evidence type="ECO:0000313" key="5">
    <source>
        <dbReference type="EMBL" id="KAK7952524.1"/>
    </source>
</evidence>
<keyword evidence="6" id="KW-1185">Reference proteome</keyword>
<dbReference type="Proteomes" id="UP001391051">
    <property type="component" value="Unassembled WGS sequence"/>
</dbReference>
<evidence type="ECO:0000256" key="4">
    <source>
        <dbReference type="ARBA" id="ARBA00023242"/>
    </source>
</evidence>
<comment type="similarity">
    <text evidence="2">Belongs to the NUP186/NUP192/NUP205 family.</text>
</comment>
<evidence type="ECO:0000256" key="1">
    <source>
        <dbReference type="ARBA" id="ARBA00004123"/>
    </source>
</evidence>
<dbReference type="EMBL" id="JAQQWE010000005">
    <property type="protein sequence ID" value="KAK7952524.1"/>
    <property type="molecule type" value="Genomic_DNA"/>
</dbReference>
<dbReference type="GeneID" id="92077536"/>
<organism evidence="5 6">
    <name type="scientific">Apiospora aurea</name>
    <dbReference type="NCBI Taxonomy" id="335848"/>
    <lineage>
        <taxon>Eukaryota</taxon>
        <taxon>Fungi</taxon>
        <taxon>Dikarya</taxon>
        <taxon>Ascomycota</taxon>
        <taxon>Pezizomycotina</taxon>
        <taxon>Sordariomycetes</taxon>
        <taxon>Xylariomycetidae</taxon>
        <taxon>Amphisphaeriales</taxon>
        <taxon>Apiosporaceae</taxon>
        <taxon>Apiospora</taxon>
    </lineage>
</organism>
<keyword evidence="4" id="KW-0539">Nucleus</keyword>